<gene>
    <name evidence="2" type="ORF">EGI31_00125</name>
</gene>
<keyword evidence="3" id="KW-1185">Reference proteome</keyword>
<dbReference type="AlphaFoldDB" id="A0AAE3GZM4"/>
<dbReference type="InterPro" id="IPR021958">
    <property type="entry name" value="DUF3575"/>
</dbReference>
<organism evidence="2 3">
    <name type="scientific">Lacihabitans soyangensis</name>
    <dbReference type="NCBI Taxonomy" id="869394"/>
    <lineage>
        <taxon>Bacteria</taxon>
        <taxon>Pseudomonadati</taxon>
        <taxon>Bacteroidota</taxon>
        <taxon>Cytophagia</taxon>
        <taxon>Cytophagales</taxon>
        <taxon>Leadbetterellaceae</taxon>
        <taxon>Lacihabitans</taxon>
    </lineage>
</organism>
<dbReference type="EMBL" id="RJUF01000001">
    <property type="protein sequence ID" value="MCP9761341.1"/>
    <property type="molecule type" value="Genomic_DNA"/>
</dbReference>
<sequence length="255" mass="28830">MRFLVFLFFLILSISGFSQQKNAIKFNVAGPLTQTYSLQYERMLTNKISFNNTFFYRQKSLIPFGVAVDTLAKRYGVGLTGIKFKYIFMNEARVGVRGYAPELRFYLGNKKNRPFVALFGQYEDFDMAVPASLSVLYKGLIVDVKTPVNFTFNTLSGGLLIGKQWKWNRMGVDLVVIGPHFGKAKAFYAVAQTELLSKLSEDEKVYLKEKITERFGLSGEYFALDIAGEKAEIKSVKPVPYLGIRGLGVNLSYSF</sequence>
<keyword evidence="1" id="KW-0732">Signal</keyword>
<name>A0AAE3GZM4_9BACT</name>
<feature type="signal peptide" evidence="1">
    <location>
        <begin position="1"/>
        <end position="18"/>
    </location>
</feature>
<dbReference type="Pfam" id="PF12099">
    <property type="entry name" value="DUF3575"/>
    <property type="match status" value="1"/>
</dbReference>
<evidence type="ECO:0000256" key="1">
    <source>
        <dbReference type="SAM" id="SignalP"/>
    </source>
</evidence>
<dbReference type="Proteomes" id="UP001204144">
    <property type="component" value="Unassembled WGS sequence"/>
</dbReference>
<comment type="caution">
    <text evidence="2">The sequence shown here is derived from an EMBL/GenBank/DDBJ whole genome shotgun (WGS) entry which is preliminary data.</text>
</comment>
<evidence type="ECO:0000313" key="3">
    <source>
        <dbReference type="Proteomes" id="UP001204144"/>
    </source>
</evidence>
<reference evidence="2 3" key="1">
    <citation type="submission" date="2018-11" db="EMBL/GenBank/DDBJ databases">
        <title>Novel bacteria species description.</title>
        <authorList>
            <person name="Han J.-H."/>
        </authorList>
    </citation>
    <scope>NUCLEOTIDE SEQUENCE [LARGE SCALE GENOMIC DNA]</scope>
    <source>
        <strain evidence="2 3">KCTC23259</strain>
    </source>
</reference>
<feature type="chain" id="PRO_5041939623" evidence="1">
    <location>
        <begin position="19"/>
        <end position="255"/>
    </location>
</feature>
<proteinExistence type="predicted"/>
<accession>A0AAE3GZM4</accession>
<dbReference type="RefSeq" id="WP_255035074.1">
    <property type="nucleotide sequence ID" value="NZ_RJUF01000001.1"/>
</dbReference>
<evidence type="ECO:0000313" key="2">
    <source>
        <dbReference type="EMBL" id="MCP9761341.1"/>
    </source>
</evidence>
<protein>
    <submittedName>
        <fullName evidence="2">DUF3575 domain-containing protein</fullName>
    </submittedName>
</protein>